<comment type="caution">
    <text evidence="2">The sequence shown here is derived from an EMBL/GenBank/DDBJ whole genome shotgun (WGS) entry which is preliminary data.</text>
</comment>
<evidence type="ECO:0000313" key="2">
    <source>
        <dbReference type="EMBL" id="CAB9528951.1"/>
    </source>
</evidence>
<organism evidence="2 3">
    <name type="scientific">Seminavis robusta</name>
    <dbReference type="NCBI Taxonomy" id="568900"/>
    <lineage>
        <taxon>Eukaryota</taxon>
        <taxon>Sar</taxon>
        <taxon>Stramenopiles</taxon>
        <taxon>Ochrophyta</taxon>
        <taxon>Bacillariophyta</taxon>
        <taxon>Bacillariophyceae</taxon>
        <taxon>Bacillariophycidae</taxon>
        <taxon>Naviculales</taxon>
        <taxon>Naviculaceae</taxon>
        <taxon>Seminavis</taxon>
    </lineage>
</organism>
<feature type="compositionally biased region" description="Low complexity" evidence="1">
    <location>
        <begin position="130"/>
        <end position="150"/>
    </location>
</feature>
<protein>
    <submittedName>
        <fullName evidence="2">Uncharacterized protein</fullName>
    </submittedName>
</protein>
<sequence>MNRDELVEKALEVSRAIPEWAETYLGREDCLVAVRMDEAEAILDQVKKQFDRRRNGIEQRYGRPEHKNDIDENTKRAVYLWQRIVENPANGKKPTQALAMLLAGFNKEQRKAGACFMKVSRAIKAFQRKQQTPPAAAAATTAVPQPAPAARTSWRAAPQQPPPPANNPRTTTRPPPLHPLHPVERVEFANSPRSTMSPISVLDPNATVVCFDEDDEEYSFFNTPPDF</sequence>
<name>A0A9N8EXA6_9STRA</name>
<dbReference type="EMBL" id="CAICTM010002359">
    <property type="protein sequence ID" value="CAB9528951.1"/>
    <property type="molecule type" value="Genomic_DNA"/>
</dbReference>
<reference evidence="2" key="1">
    <citation type="submission" date="2020-06" db="EMBL/GenBank/DDBJ databases">
        <authorList>
            <consortium name="Plant Systems Biology data submission"/>
        </authorList>
    </citation>
    <scope>NUCLEOTIDE SEQUENCE</scope>
    <source>
        <strain evidence="2">D6</strain>
    </source>
</reference>
<evidence type="ECO:0000313" key="3">
    <source>
        <dbReference type="Proteomes" id="UP001153069"/>
    </source>
</evidence>
<proteinExistence type="predicted"/>
<accession>A0A9N8EXA6</accession>
<dbReference type="Proteomes" id="UP001153069">
    <property type="component" value="Unassembled WGS sequence"/>
</dbReference>
<feature type="region of interest" description="Disordered" evidence="1">
    <location>
        <begin position="130"/>
        <end position="181"/>
    </location>
</feature>
<gene>
    <name evidence="2" type="ORF">SEMRO_2361_G324830.1</name>
</gene>
<keyword evidence="3" id="KW-1185">Reference proteome</keyword>
<evidence type="ECO:0000256" key="1">
    <source>
        <dbReference type="SAM" id="MobiDB-lite"/>
    </source>
</evidence>
<dbReference type="AlphaFoldDB" id="A0A9N8EXA6"/>